<accession>A0A0D0E0G3</accession>
<organism evidence="1 2">
    <name type="scientific">Paxillus rubicundulus Ve08.2h10</name>
    <dbReference type="NCBI Taxonomy" id="930991"/>
    <lineage>
        <taxon>Eukaryota</taxon>
        <taxon>Fungi</taxon>
        <taxon>Dikarya</taxon>
        <taxon>Basidiomycota</taxon>
        <taxon>Agaricomycotina</taxon>
        <taxon>Agaricomycetes</taxon>
        <taxon>Agaricomycetidae</taxon>
        <taxon>Boletales</taxon>
        <taxon>Paxilineae</taxon>
        <taxon>Paxillaceae</taxon>
        <taxon>Paxillus</taxon>
    </lineage>
</organism>
<dbReference type="HOGENOM" id="CLU_1384559_0_0_1"/>
<dbReference type="AlphaFoldDB" id="A0A0D0E0G3"/>
<gene>
    <name evidence="1" type="ORF">PAXRUDRAFT_27397</name>
</gene>
<reference evidence="1 2" key="1">
    <citation type="submission" date="2014-04" db="EMBL/GenBank/DDBJ databases">
        <authorList>
            <consortium name="DOE Joint Genome Institute"/>
            <person name="Kuo A."/>
            <person name="Kohler A."/>
            <person name="Jargeat P."/>
            <person name="Nagy L.G."/>
            <person name="Floudas D."/>
            <person name="Copeland A."/>
            <person name="Barry K.W."/>
            <person name="Cichocki N."/>
            <person name="Veneault-Fourrey C."/>
            <person name="LaButti K."/>
            <person name="Lindquist E.A."/>
            <person name="Lipzen A."/>
            <person name="Lundell T."/>
            <person name="Morin E."/>
            <person name="Murat C."/>
            <person name="Sun H."/>
            <person name="Tunlid A."/>
            <person name="Henrissat B."/>
            <person name="Grigoriev I.V."/>
            <person name="Hibbett D.S."/>
            <person name="Martin F."/>
            <person name="Nordberg H.P."/>
            <person name="Cantor M.N."/>
            <person name="Hua S.X."/>
        </authorList>
    </citation>
    <scope>NUCLEOTIDE SEQUENCE [LARGE SCALE GENOMIC DNA]</scope>
    <source>
        <strain evidence="1 2">Ve08.2h10</strain>
    </source>
</reference>
<evidence type="ECO:0000313" key="1">
    <source>
        <dbReference type="EMBL" id="KIK89625.1"/>
    </source>
</evidence>
<name>A0A0D0E0G3_9AGAM</name>
<dbReference type="OrthoDB" id="2678560at2759"/>
<keyword evidence="2" id="KW-1185">Reference proteome</keyword>
<reference evidence="2" key="2">
    <citation type="submission" date="2015-01" db="EMBL/GenBank/DDBJ databases">
        <title>Evolutionary Origins and Diversification of the Mycorrhizal Mutualists.</title>
        <authorList>
            <consortium name="DOE Joint Genome Institute"/>
            <consortium name="Mycorrhizal Genomics Consortium"/>
            <person name="Kohler A."/>
            <person name="Kuo A."/>
            <person name="Nagy L.G."/>
            <person name="Floudas D."/>
            <person name="Copeland A."/>
            <person name="Barry K.W."/>
            <person name="Cichocki N."/>
            <person name="Veneault-Fourrey C."/>
            <person name="LaButti K."/>
            <person name="Lindquist E.A."/>
            <person name="Lipzen A."/>
            <person name="Lundell T."/>
            <person name="Morin E."/>
            <person name="Murat C."/>
            <person name="Riley R."/>
            <person name="Ohm R."/>
            <person name="Sun H."/>
            <person name="Tunlid A."/>
            <person name="Henrissat B."/>
            <person name="Grigoriev I.V."/>
            <person name="Hibbett D.S."/>
            <person name="Martin F."/>
        </authorList>
    </citation>
    <scope>NUCLEOTIDE SEQUENCE [LARGE SCALE GENOMIC DNA]</scope>
    <source>
        <strain evidence="2">Ve08.2h10</strain>
    </source>
</reference>
<dbReference type="Proteomes" id="UP000054538">
    <property type="component" value="Unassembled WGS sequence"/>
</dbReference>
<sequence>MASHQLIESTVQLQSIAPRQAQPPPRSHAPMTMETTKTIALFRGDYSDKKEPVDLFMLFQLTLPESWMDDQMVRRFGYDSWDSYLEAVRGIRKEMLDVEQQKLEENKARDNVVVNLQQQMIQMSLRMQPQPWIPNPTHMPAANIGTPMPPFGMPMGFSRPPNATANMGRGTPLSYIPLSRSQILEKQMPSPSNPAQR</sequence>
<dbReference type="EMBL" id="KN825530">
    <property type="protein sequence ID" value="KIK89625.1"/>
    <property type="molecule type" value="Genomic_DNA"/>
</dbReference>
<protein>
    <submittedName>
        <fullName evidence="1">Uncharacterized protein</fullName>
    </submittedName>
</protein>
<evidence type="ECO:0000313" key="2">
    <source>
        <dbReference type="Proteomes" id="UP000054538"/>
    </source>
</evidence>
<proteinExistence type="predicted"/>
<dbReference type="InParanoid" id="A0A0D0E0G3"/>